<dbReference type="InterPro" id="IPR014944">
    <property type="entry name" value="Toxin_SymE-like"/>
</dbReference>
<dbReference type="GO" id="GO:0016070">
    <property type="term" value="P:RNA metabolic process"/>
    <property type="evidence" value="ECO:0007669"/>
    <property type="project" value="InterPro"/>
</dbReference>
<dbReference type="Pfam" id="PF08845">
    <property type="entry name" value="SymE_toxin"/>
    <property type="match status" value="1"/>
</dbReference>
<organism evidence="2">
    <name type="scientific">Salmonella bongori serovar 44:r:-</name>
    <dbReference type="NCBI Taxonomy" id="1967585"/>
    <lineage>
        <taxon>Bacteria</taxon>
        <taxon>Pseudomonadati</taxon>
        <taxon>Pseudomonadota</taxon>
        <taxon>Gammaproteobacteria</taxon>
        <taxon>Enterobacterales</taxon>
        <taxon>Enterobacteriaceae</taxon>
        <taxon>Salmonella</taxon>
    </lineage>
</organism>
<dbReference type="GO" id="GO:0005737">
    <property type="term" value="C:cytoplasm"/>
    <property type="evidence" value="ECO:0007669"/>
    <property type="project" value="InterPro"/>
</dbReference>
<feature type="domain" description="Toxin SymE-like" evidence="1">
    <location>
        <begin position="18"/>
        <end position="56"/>
    </location>
</feature>
<dbReference type="EMBL" id="DAAMHO010000031">
    <property type="protein sequence ID" value="HAC6696416.1"/>
    <property type="molecule type" value="Genomic_DNA"/>
</dbReference>
<dbReference type="AlphaFoldDB" id="A0A702BSX5"/>
<proteinExistence type="predicted"/>
<comment type="caution">
    <text evidence="2">The sequence shown here is derived from an EMBL/GenBank/DDBJ whole genome shotgun (WGS) entry which is preliminary data.</text>
</comment>
<accession>A0A702BSX5</accession>
<dbReference type="GO" id="GO:0003723">
    <property type="term" value="F:RNA binding"/>
    <property type="evidence" value="ECO:0007669"/>
    <property type="project" value="InterPro"/>
</dbReference>
<gene>
    <name evidence="2" type="ORF">G0D16_19615</name>
</gene>
<name>A0A702BSX5_SALBN</name>
<dbReference type="GO" id="GO:0016788">
    <property type="term" value="F:hydrolase activity, acting on ester bonds"/>
    <property type="evidence" value="ECO:0007669"/>
    <property type="project" value="InterPro"/>
</dbReference>
<evidence type="ECO:0000313" key="2">
    <source>
        <dbReference type="EMBL" id="HAC6696416.1"/>
    </source>
</evidence>
<protein>
    <submittedName>
        <fullName evidence="2">Type I addiction module toxin, SymE family</fullName>
    </submittedName>
</protein>
<reference evidence="2" key="2">
    <citation type="submission" date="2018-09" db="EMBL/GenBank/DDBJ databases">
        <authorList>
            <consortium name="NCBI Pathogen Detection Project"/>
        </authorList>
    </citation>
    <scope>NUCLEOTIDE SEQUENCE</scope>
    <source>
        <strain evidence="2">2702-77</strain>
    </source>
</reference>
<evidence type="ECO:0000259" key="1">
    <source>
        <dbReference type="Pfam" id="PF08845"/>
    </source>
</evidence>
<sequence>MAEKHSKAEPTISKAQCRYKVGYVSARHINSKTYMTTYYSQHPSLHLKGDWLAEAGRQ</sequence>
<reference evidence="2" key="1">
    <citation type="journal article" date="2018" name="Genome Biol.">
        <title>SKESA: strategic k-mer extension for scrupulous assemblies.</title>
        <authorList>
            <person name="Souvorov A."/>
            <person name="Agarwala R."/>
            <person name="Lipman D.J."/>
        </authorList>
    </citation>
    <scope>NUCLEOTIDE SEQUENCE</scope>
    <source>
        <strain evidence="2">2702-77</strain>
    </source>
</reference>